<dbReference type="AlphaFoldDB" id="A0A8H4XMK0"/>
<organism evidence="2 3">
    <name type="scientific">Fusarium zealandicum</name>
    <dbReference type="NCBI Taxonomy" id="1053134"/>
    <lineage>
        <taxon>Eukaryota</taxon>
        <taxon>Fungi</taxon>
        <taxon>Dikarya</taxon>
        <taxon>Ascomycota</taxon>
        <taxon>Pezizomycotina</taxon>
        <taxon>Sordariomycetes</taxon>
        <taxon>Hypocreomycetidae</taxon>
        <taxon>Hypocreales</taxon>
        <taxon>Nectriaceae</taxon>
        <taxon>Fusarium</taxon>
        <taxon>Fusarium staphyleae species complex</taxon>
    </lineage>
</organism>
<protein>
    <submittedName>
        <fullName evidence="2">Uncharacterized protein</fullName>
    </submittedName>
</protein>
<name>A0A8H4XMK0_9HYPO</name>
<proteinExistence type="predicted"/>
<gene>
    <name evidence="2" type="ORF">FZEAL_3800</name>
</gene>
<dbReference type="Proteomes" id="UP000635477">
    <property type="component" value="Unassembled WGS sequence"/>
</dbReference>
<feature type="chain" id="PRO_5034873323" evidence="1">
    <location>
        <begin position="20"/>
        <end position="383"/>
    </location>
</feature>
<accession>A0A8H4XMK0</accession>
<evidence type="ECO:0000313" key="2">
    <source>
        <dbReference type="EMBL" id="KAF4980136.1"/>
    </source>
</evidence>
<comment type="caution">
    <text evidence="2">The sequence shown here is derived from an EMBL/GenBank/DDBJ whole genome shotgun (WGS) entry which is preliminary data.</text>
</comment>
<keyword evidence="3" id="KW-1185">Reference proteome</keyword>
<evidence type="ECO:0000313" key="3">
    <source>
        <dbReference type="Proteomes" id="UP000635477"/>
    </source>
</evidence>
<dbReference type="EMBL" id="JABEYC010000255">
    <property type="protein sequence ID" value="KAF4980136.1"/>
    <property type="molecule type" value="Genomic_DNA"/>
</dbReference>
<reference evidence="2" key="2">
    <citation type="submission" date="2020-05" db="EMBL/GenBank/DDBJ databases">
        <authorList>
            <person name="Kim H.-S."/>
            <person name="Proctor R.H."/>
            <person name="Brown D.W."/>
        </authorList>
    </citation>
    <scope>NUCLEOTIDE SEQUENCE</scope>
    <source>
        <strain evidence="2">NRRL 22465</strain>
    </source>
</reference>
<evidence type="ECO:0000256" key="1">
    <source>
        <dbReference type="SAM" id="SignalP"/>
    </source>
</evidence>
<keyword evidence="1" id="KW-0732">Signal</keyword>
<dbReference type="OrthoDB" id="5217917at2759"/>
<reference evidence="2" key="1">
    <citation type="journal article" date="2020" name="BMC Genomics">
        <title>Correction to: Identification and distribution of gene clusters required for synthesis of sphingolipid metabolism inhibitors in diverse species of the filamentous fungus Fusarium.</title>
        <authorList>
            <person name="Kim H.S."/>
            <person name="Lohmar J.M."/>
            <person name="Busman M."/>
            <person name="Brown D.W."/>
            <person name="Naumann T.A."/>
            <person name="Divon H.H."/>
            <person name="Lysoe E."/>
            <person name="Uhlig S."/>
            <person name="Proctor R.H."/>
        </authorList>
    </citation>
    <scope>NUCLEOTIDE SEQUENCE</scope>
    <source>
        <strain evidence="2">NRRL 22465</strain>
    </source>
</reference>
<feature type="signal peptide" evidence="1">
    <location>
        <begin position="1"/>
        <end position="19"/>
    </location>
</feature>
<sequence>MLSSTLLPILIALTPIVQCRGPNLEFTSPDGNEAVNLSEPITVQWTKPDAGTNESEVDLWFYALTTKGDELGTPIATNLSVYDEEYKWDPENRVEGWEEDEIRLAEDNEAYFEAKAHAPNETVGYGTRTEKFAVTGYGFIGLGSVLRPSWVVLVMLAGAEDEEIEDVREIGTVQTDQLDEAFWNKLVQVCFRLVRRHVTDPKHRMCVNDTVLKMKTTRVTEARDWSDWGGSRDVKNLITDVDQMNSGVNEIVWALPATSALCVVAIRIVRQVANDSTSGTLSLMQKNSTFDYIGRTIDLYDTSARSVPIHLGVRPGCVLAGVATVAKDSIVIKPSIREPTDRFLSRDCRENLYASFAKAKRPYDRDRAKFERRKTGNSLRQQI</sequence>